<name>A0A1I1VRS7_9BACT</name>
<accession>A0A1I1VRS7</accession>
<feature type="domain" description="Pyrroline-5-carboxylate reductase catalytic N-terminal" evidence="2">
    <location>
        <begin position="8"/>
        <end position="98"/>
    </location>
</feature>
<dbReference type="InterPro" id="IPR051267">
    <property type="entry name" value="STEAP_metalloreductase"/>
</dbReference>
<dbReference type="STRING" id="54.SAMN02745121_01711"/>
<dbReference type="SUPFAM" id="SSF51735">
    <property type="entry name" value="NAD(P)-binding Rossmann-fold domains"/>
    <property type="match status" value="1"/>
</dbReference>
<dbReference type="AlphaFoldDB" id="A0A1I1VRS7"/>
<dbReference type="Proteomes" id="UP000199400">
    <property type="component" value="Unassembled WGS sequence"/>
</dbReference>
<dbReference type="PANTHER" id="PTHR14239">
    <property type="entry name" value="DUDULIN-RELATED"/>
    <property type="match status" value="1"/>
</dbReference>
<proteinExistence type="predicted"/>
<evidence type="ECO:0000256" key="1">
    <source>
        <dbReference type="ARBA" id="ARBA00023002"/>
    </source>
</evidence>
<sequence length="216" mass="21851">MSPHEPAIAIVGPGNVGSAIARRLVAAGFTRVSFGVRSGSKIAEALAELDGKVTASPAPEAAAAADIVFLAVPGGVAVQAAHGLGDLGGKILVDCNNPLTWSQGPVWAPPPEGSISVALQAALPGARVLKAFNTFGAEFHADPTLGDTVADVPIAGDDAEAKATLSALIQRAGFRPLDAGPLRNAAALENMAVLWIHLALVGGHGREVAFKLLRRG</sequence>
<reference evidence="4" key="1">
    <citation type="submission" date="2016-10" db="EMBL/GenBank/DDBJ databases">
        <authorList>
            <person name="Varghese N."/>
            <person name="Submissions S."/>
        </authorList>
    </citation>
    <scope>NUCLEOTIDE SEQUENCE [LARGE SCALE GENOMIC DNA]</scope>
    <source>
        <strain evidence="4">ATCC 25963</strain>
    </source>
</reference>
<evidence type="ECO:0000313" key="4">
    <source>
        <dbReference type="Proteomes" id="UP000199400"/>
    </source>
</evidence>
<dbReference type="GO" id="GO:0016491">
    <property type="term" value="F:oxidoreductase activity"/>
    <property type="evidence" value="ECO:0007669"/>
    <property type="project" value="UniProtKB-KW"/>
</dbReference>
<dbReference type="RefSeq" id="WP_170136067.1">
    <property type="nucleotide sequence ID" value="NZ_FOMX01000005.1"/>
</dbReference>
<dbReference type="InterPro" id="IPR036291">
    <property type="entry name" value="NAD(P)-bd_dom_sf"/>
</dbReference>
<dbReference type="InterPro" id="IPR028939">
    <property type="entry name" value="P5C_Rdtase_cat_N"/>
</dbReference>
<dbReference type="Gene3D" id="3.40.50.720">
    <property type="entry name" value="NAD(P)-binding Rossmann-like Domain"/>
    <property type="match status" value="1"/>
</dbReference>
<dbReference type="EMBL" id="FOMX01000005">
    <property type="protein sequence ID" value="SFD83230.1"/>
    <property type="molecule type" value="Genomic_DNA"/>
</dbReference>
<organism evidence="3 4">
    <name type="scientific">Nannocystis exedens</name>
    <dbReference type="NCBI Taxonomy" id="54"/>
    <lineage>
        <taxon>Bacteria</taxon>
        <taxon>Pseudomonadati</taxon>
        <taxon>Myxococcota</taxon>
        <taxon>Polyangia</taxon>
        <taxon>Nannocystales</taxon>
        <taxon>Nannocystaceae</taxon>
        <taxon>Nannocystis</taxon>
    </lineage>
</organism>
<gene>
    <name evidence="3" type="ORF">SAMN02745121_01711</name>
</gene>
<protein>
    <recommendedName>
        <fullName evidence="2">Pyrroline-5-carboxylate reductase catalytic N-terminal domain-containing protein</fullName>
    </recommendedName>
</protein>
<keyword evidence="4" id="KW-1185">Reference proteome</keyword>
<dbReference type="Pfam" id="PF03807">
    <property type="entry name" value="F420_oxidored"/>
    <property type="match status" value="1"/>
</dbReference>
<evidence type="ECO:0000259" key="2">
    <source>
        <dbReference type="Pfam" id="PF03807"/>
    </source>
</evidence>
<keyword evidence="1" id="KW-0560">Oxidoreductase</keyword>
<evidence type="ECO:0000313" key="3">
    <source>
        <dbReference type="EMBL" id="SFD83230.1"/>
    </source>
</evidence>